<evidence type="ECO:0000313" key="2">
    <source>
        <dbReference type="Proteomes" id="UP001623348"/>
    </source>
</evidence>
<dbReference type="EMBL" id="BAAFJT010000005">
    <property type="protein sequence ID" value="GAB0190149.1"/>
    <property type="molecule type" value="Genomic_DNA"/>
</dbReference>
<comment type="caution">
    <text evidence="1">The sequence shown here is derived from an EMBL/GenBank/DDBJ whole genome shotgun (WGS) entry which is preliminary data.</text>
</comment>
<gene>
    <name evidence="1" type="ORF">GRJ2_001480200</name>
</gene>
<sequence>MPIQITVCGPRTCAGDTVARQNAPNLGRILKHRSMTLLSIVNPLKQREDSLIQKTHFASEFLEANALELYEKKCGDKRIFAKEPFTF</sequence>
<name>A0ABC9WZC9_GRUJA</name>
<dbReference type="Proteomes" id="UP001623348">
    <property type="component" value="Unassembled WGS sequence"/>
</dbReference>
<keyword evidence="2" id="KW-1185">Reference proteome</keyword>
<accession>A0ABC9WZC9</accession>
<protein>
    <submittedName>
        <fullName evidence="1">Uncharacterized protein</fullName>
    </submittedName>
</protein>
<proteinExistence type="predicted"/>
<reference evidence="1 2" key="1">
    <citation type="submission" date="2024-06" db="EMBL/GenBank/DDBJ databases">
        <title>The draft genome of Grus japonensis, version 3.</title>
        <authorList>
            <person name="Nabeshima K."/>
            <person name="Suzuki S."/>
            <person name="Onuma M."/>
        </authorList>
    </citation>
    <scope>NUCLEOTIDE SEQUENCE [LARGE SCALE GENOMIC DNA]</scope>
    <source>
        <strain evidence="1 2">451A</strain>
    </source>
</reference>
<evidence type="ECO:0000313" key="1">
    <source>
        <dbReference type="EMBL" id="GAB0190149.1"/>
    </source>
</evidence>
<dbReference type="AlphaFoldDB" id="A0ABC9WZC9"/>
<organism evidence="1 2">
    <name type="scientific">Grus japonensis</name>
    <name type="common">Japanese crane</name>
    <name type="synonym">Red-crowned crane</name>
    <dbReference type="NCBI Taxonomy" id="30415"/>
    <lineage>
        <taxon>Eukaryota</taxon>
        <taxon>Metazoa</taxon>
        <taxon>Chordata</taxon>
        <taxon>Craniata</taxon>
        <taxon>Vertebrata</taxon>
        <taxon>Euteleostomi</taxon>
        <taxon>Archelosauria</taxon>
        <taxon>Archosauria</taxon>
        <taxon>Dinosauria</taxon>
        <taxon>Saurischia</taxon>
        <taxon>Theropoda</taxon>
        <taxon>Coelurosauria</taxon>
        <taxon>Aves</taxon>
        <taxon>Neognathae</taxon>
        <taxon>Neoaves</taxon>
        <taxon>Gruiformes</taxon>
        <taxon>Gruidae</taxon>
        <taxon>Grus</taxon>
    </lineage>
</organism>